<dbReference type="SUPFAM" id="SSF51064">
    <property type="entry name" value="Head domain of nucleotide exchange factor GrpE"/>
    <property type="match status" value="1"/>
</dbReference>
<comment type="caution">
    <text evidence="10">The sequence shown here is derived from an EMBL/GenBank/DDBJ whole genome shotgun (WGS) entry which is preliminary data.</text>
</comment>
<dbReference type="PRINTS" id="PR00773">
    <property type="entry name" value="GRPEPROTEIN"/>
</dbReference>
<proteinExistence type="inferred from homology"/>
<keyword evidence="7" id="KW-0496">Mitochondrion</keyword>
<comment type="function">
    <text evidence="7">Essential component of the PAM complex, a complex required for the translocation of transit peptide-containing proteins from the inner membrane into the mitochondrial matrix in an ATP-dependent manner.</text>
</comment>
<dbReference type="InterPro" id="IPR000740">
    <property type="entry name" value="GrpE"/>
</dbReference>
<evidence type="ECO:0000256" key="7">
    <source>
        <dbReference type="RuleBase" id="RU000640"/>
    </source>
</evidence>
<organism evidence="10 11">
    <name type="scientific">Ensete ventricosum</name>
    <name type="common">Abyssinian banana</name>
    <name type="synonym">Musa ensete</name>
    <dbReference type="NCBI Taxonomy" id="4639"/>
    <lineage>
        <taxon>Eukaryota</taxon>
        <taxon>Viridiplantae</taxon>
        <taxon>Streptophyta</taxon>
        <taxon>Embryophyta</taxon>
        <taxon>Tracheophyta</taxon>
        <taxon>Spermatophyta</taxon>
        <taxon>Magnoliopsida</taxon>
        <taxon>Liliopsida</taxon>
        <taxon>Zingiberales</taxon>
        <taxon>Musaceae</taxon>
        <taxon>Ensete</taxon>
    </lineage>
</organism>
<dbReference type="PANTHER" id="PTHR21237:SF40">
    <property type="entry name" value="CELL CYCLE AND APOPTOSIS REGULATOR PROTEIN 2"/>
    <property type="match status" value="1"/>
</dbReference>
<evidence type="ECO:0000313" key="10">
    <source>
        <dbReference type="EMBL" id="KAJ8490943.1"/>
    </source>
</evidence>
<accession>A0AAV8PHN7</accession>
<keyword evidence="11" id="KW-1185">Reference proteome</keyword>
<dbReference type="Gene3D" id="3.90.20.20">
    <property type="match status" value="1"/>
</dbReference>
<keyword evidence="4" id="KW-0963">Cytoplasm</keyword>
<evidence type="ECO:0000256" key="2">
    <source>
        <dbReference type="ARBA" id="ARBA00009054"/>
    </source>
</evidence>
<feature type="compositionally biased region" description="Basic and acidic residues" evidence="9">
    <location>
        <begin position="335"/>
        <end position="351"/>
    </location>
</feature>
<comment type="subcellular location">
    <subcellularLocation>
        <location evidence="1">Cytoplasm</location>
    </subcellularLocation>
    <subcellularLocation>
        <location evidence="7">Mitochondrion matrix</location>
    </subcellularLocation>
</comment>
<dbReference type="FunFam" id="2.30.22.10:FF:000001">
    <property type="entry name" value="Protein GrpE"/>
    <property type="match status" value="1"/>
</dbReference>
<protein>
    <recommendedName>
        <fullName evidence="7">GrpE protein homolog</fullName>
    </recommendedName>
</protein>
<gene>
    <name evidence="10" type="ORF">OPV22_012664</name>
</gene>
<evidence type="ECO:0000256" key="4">
    <source>
        <dbReference type="ARBA" id="ARBA00022490"/>
    </source>
</evidence>
<evidence type="ECO:0000256" key="5">
    <source>
        <dbReference type="ARBA" id="ARBA00023016"/>
    </source>
</evidence>
<dbReference type="InterPro" id="IPR013805">
    <property type="entry name" value="GrpE_CC"/>
</dbReference>
<dbReference type="SUPFAM" id="SSF58014">
    <property type="entry name" value="Coiled-coil domain of nucleotide exchange factor GrpE"/>
    <property type="match status" value="1"/>
</dbReference>
<dbReference type="GO" id="GO:0009507">
    <property type="term" value="C:chloroplast"/>
    <property type="evidence" value="ECO:0007669"/>
    <property type="project" value="TreeGrafter"/>
</dbReference>
<reference evidence="10 11" key="1">
    <citation type="submission" date="2022-12" db="EMBL/GenBank/DDBJ databases">
        <title>Chromosome-scale assembly of the Ensete ventricosum genome.</title>
        <authorList>
            <person name="Dussert Y."/>
            <person name="Stocks J."/>
            <person name="Wendawek A."/>
            <person name="Woldeyes F."/>
            <person name="Nichols R.A."/>
            <person name="Borrell J.S."/>
        </authorList>
    </citation>
    <scope>NUCLEOTIDE SEQUENCE [LARGE SCALE GENOMIC DNA]</scope>
    <source>
        <strain evidence="11">cv. Maze</strain>
        <tissue evidence="10">Seeds</tissue>
    </source>
</reference>
<dbReference type="AlphaFoldDB" id="A0AAV8PHN7"/>
<keyword evidence="6 7" id="KW-0143">Chaperone</keyword>
<dbReference type="PROSITE" id="PS01071">
    <property type="entry name" value="GRPE"/>
    <property type="match status" value="1"/>
</dbReference>
<dbReference type="GO" id="GO:0000774">
    <property type="term" value="F:adenyl-nucleotide exchange factor activity"/>
    <property type="evidence" value="ECO:0007669"/>
    <property type="project" value="InterPro"/>
</dbReference>
<dbReference type="GO" id="GO:0006457">
    <property type="term" value="P:protein folding"/>
    <property type="evidence" value="ECO:0007669"/>
    <property type="project" value="InterPro"/>
</dbReference>
<dbReference type="GO" id="GO:0051087">
    <property type="term" value="F:protein-folding chaperone binding"/>
    <property type="evidence" value="ECO:0007669"/>
    <property type="project" value="InterPro"/>
</dbReference>
<evidence type="ECO:0000256" key="8">
    <source>
        <dbReference type="RuleBase" id="RU004478"/>
    </source>
</evidence>
<dbReference type="GO" id="GO:0051082">
    <property type="term" value="F:unfolded protein binding"/>
    <property type="evidence" value="ECO:0007669"/>
    <property type="project" value="TreeGrafter"/>
</dbReference>
<dbReference type="Proteomes" id="UP001222027">
    <property type="component" value="Unassembled WGS sequence"/>
</dbReference>
<feature type="compositionally biased region" description="Polar residues" evidence="9">
    <location>
        <begin position="73"/>
        <end position="83"/>
    </location>
</feature>
<comment type="subunit">
    <text evidence="3">Homodimer.</text>
</comment>
<name>A0AAV8PHN7_ENSVE</name>
<dbReference type="GO" id="GO:0042803">
    <property type="term" value="F:protein homodimerization activity"/>
    <property type="evidence" value="ECO:0007669"/>
    <property type="project" value="InterPro"/>
</dbReference>
<dbReference type="NCBIfam" id="NF010741">
    <property type="entry name" value="PRK14143.1"/>
    <property type="match status" value="1"/>
</dbReference>
<evidence type="ECO:0000256" key="3">
    <source>
        <dbReference type="ARBA" id="ARBA00011738"/>
    </source>
</evidence>
<feature type="region of interest" description="Disordered" evidence="9">
    <location>
        <begin position="323"/>
        <end position="360"/>
    </location>
</feature>
<evidence type="ECO:0000256" key="6">
    <source>
        <dbReference type="ARBA" id="ARBA00023186"/>
    </source>
</evidence>
<feature type="region of interest" description="Disordered" evidence="9">
    <location>
        <begin position="1"/>
        <end position="41"/>
    </location>
</feature>
<dbReference type="PANTHER" id="PTHR21237">
    <property type="entry name" value="GRPE PROTEIN"/>
    <property type="match status" value="1"/>
</dbReference>
<dbReference type="InterPro" id="IPR009012">
    <property type="entry name" value="GrpE_head"/>
</dbReference>
<dbReference type="Pfam" id="PF01025">
    <property type="entry name" value="GrpE"/>
    <property type="match status" value="1"/>
</dbReference>
<evidence type="ECO:0000256" key="1">
    <source>
        <dbReference type="ARBA" id="ARBA00004496"/>
    </source>
</evidence>
<dbReference type="GO" id="GO:0005759">
    <property type="term" value="C:mitochondrial matrix"/>
    <property type="evidence" value="ECO:0007669"/>
    <property type="project" value="UniProtKB-SubCell"/>
</dbReference>
<dbReference type="EMBL" id="JAQQAF010000004">
    <property type="protein sequence ID" value="KAJ8490943.1"/>
    <property type="molecule type" value="Genomic_DNA"/>
</dbReference>
<keyword evidence="5" id="KW-0346">Stress response</keyword>
<feature type="compositionally biased region" description="Polar residues" evidence="9">
    <location>
        <begin position="323"/>
        <end position="333"/>
    </location>
</feature>
<dbReference type="Gene3D" id="2.30.22.10">
    <property type="entry name" value="Head domain of nucleotide exchange factor GrpE"/>
    <property type="match status" value="1"/>
</dbReference>
<sequence>MAPTTVDADEEELRRRGGESERRRNGEEKNRGFHGVEHALEKEKPSGGWIALIMAAIASHSFSFASRCPLSASRPTKTQTPTSLPVHRHPTGRSALSSSQPPRRPFKACVNVADSTSKTINGDEENQISGTDDKKDLPAMKTLIQAYKKAIIDGDEKSAQENETLICLTENEKNNLTAKFAEITTEIASGKEKFLRLKADFENFRKQSEKDRLNFTSDIQADVIESLLPMVDSFENTKMEIKPETEKEKQIETSYQGIYKQFVEVMRSLGVALVETVGKPFDPSIHEAVAREESEQFKAGIVSQELRRGFILGGQLLRTATVKVSTGQGQVKGSSDAERPLEQPLEAKSDEDSSPTTSNS</sequence>
<feature type="region of interest" description="Disordered" evidence="9">
    <location>
        <begin position="69"/>
        <end position="105"/>
    </location>
</feature>
<evidence type="ECO:0000256" key="9">
    <source>
        <dbReference type="SAM" id="MobiDB-lite"/>
    </source>
</evidence>
<dbReference type="CDD" id="cd00446">
    <property type="entry name" value="GrpE"/>
    <property type="match status" value="1"/>
</dbReference>
<comment type="similarity">
    <text evidence="2 8">Belongs to the GrpE family.</text>
</comment>
<evidence type="ECO:0000313" key="11">
    <source>
        <dbReference type="Proteomes" id="UP001222027"/>
    </source>
</evidence>
<dbReference type="HAMAP" id="MF_01151">
    <property type="entry name" value="GrpE"/>
    <property type="match status" value="1"/>
</dbReference>
<feature type="compositionally biased region" description="Basic and acidic residues" evidence="9">
    <location>
        <begin position="12"/>
        <end position="41"/>
    </location>
</feature>